<feature type="region of interest" description="Disordered" evidence="1">
    <location>
        <begin position="267"/>
        <end position="335"/>
    </location>
</feature>
<accession>A0A9Q3Q6W7</accession>
<keyword evidence="3" id="KW-1185">Reference proteome</keyword>
<feature type="compositionally biased region" description="Basic and acidic residues" evidence="1">
    <location>
        <begin position="308"/>
        <end position="317"/>
    </location>
</feature>
<evidence type="ECO:0000313" key="3">
    <source>
        <dbReference type="Proteomes" id="UP000765509"/>
    </source>
</evidence>
<sequence length="335" mass="38146">MKLLIKLHCHHTRAYCVEESYIPLETQSQANTPVTPSEPEGSKGKGKRHSEGLITAKKWTPIDTQRNRKPKSSASIQGKPTLTTFTGKITIINPAETSKGKLPKSADNQFVQGTVKEPLPSKGTNQRTEKACAEPEDLEEDTLDTVVDGKTLRESKPTLPFTFQFNRNLKLEEWKYMDQVLQLLQLLKDLFQWSMDSNRFNLEFDWAELGASCQKTCLQEIDFRDLMVITKGWNPTRHFRLLEVRAYRIRENKATIQAIEEQLSQTGHTHIPSGSQGGGQISSPVASHHSETKISVFKSHYSSQSQEASRRRQEYKGKNKTTFSQRKRESDPMIL</sequence>
<feature type="compositionally biased region" description="Basic and acidic residues" evidence="1">
    <location>
        <begin position="326"/>
        <end position="335"/>
    </location>
</feature>
<comment type="caution">
    <text evidence="2">The sequence shown here is derived from an EMBL/GenBank/DDBJ whole genome shotgun (WGS) entry which is preliminary data.</text>
</comment>
<dbReference type="AlphaFoldDB" id="A0A9Q3Q6W7"/>
<dbReference type="Proteomes" id="UP000765509">
    <property type="component" value="Unassembled WGS sequence"/>
</dbReference>
<reference evidence="2" key="1">
    <citation type="submission" date="2021-03" db="EMBL/GenBank/DDBJ databases">
        <title>Draft genome sequence of rust myrtle Austropuccinia psidii MF-1, a brazilian biotype.</title>
        <authorList>
            <person name="Quecine M.C."/>
            <person name="Pachon D.M.R."/>
            <person name="Bonatelli M.L."/>
            <person name="Correr F.H."/>
            <person name="Franceschini L.M."/>
            <person name="Leite T.F."/>
            <person name="Margarido G.R.A."/>
            <person name="Almeida C.A."/>
            <person name="Ferrarezi J.A."/>
            <person name="Labate C.A."/>
        </authorList>
    </citation>
    <scope>NUCLEOTIDE SEQUENCE</scope>
    <source>
        <strain evidence="2">MF-1</strain>
    </source>
</reference>
<name>A0A9Q3Q6W7_9BASI</name>
<evidence type="ECO:0000256" key="1">
    <source>
        <dbReference type="SAM" id="MobiDB-lite"/>
    </source>
</evidence>
<dbReference type="EMBL" id="AVOT02124219">
    <property type="protein sequence ID" value="MBW0586550.1"/>
    <property type="molecule type" value="Genomic_DNA"/>
</dbReference>
<feature type="region of interest" description="Disordered" evidence="1">
    <location>
        <begin position="27"/>
        <end position="80"/>
    </location>
</feature>
<gene>
    <name evidence="2" type="ORF">O181_126265</name>
</gene>
<proteinExistence type="predicted"/>
<organism evidence="2 3">
    <name type="scientific">Austropuccinia psidii MF-1</name>
    <dbReference type="NCBI Taxonomy" id="1389203"/>
    <lineage>
        <taxon>Eukaryota</taxon>
        <taxon>Fungi</taxon>
        <taxon>Dikarya</taxon>
        <taxon>Basidiomycota</taxon>
        <taxon>Pucciniomycotina</taxon>
        <taxon>Pucciniomycetes</taxon>
        <taxon>Pucciniales</taxon>
        <taxon>Sphaerophragmiaceae</taxon>
        <taxon>Austropuccinia</taxon>
    </lineage>
</organism>
<protein>
    <submittedName>
        <fullName evidence="2">Uncharacterized protein</fullName>
    </submittedName>
</protein>
<evidence type="ECO:0000313" key="2">
    <source>
        <dbReference type="EMBL" id="MBW0586550.1"/>
    </source>
</evidence>
<feature type="region of interest" description="Disordered" evidence="1">
    <location>
        <begin position="115"/>
        <end position="139"/>
    </location>
</feature>